<keyword evidence="12" id="KW-1185">Reference proteome</keyword>
<dbReference type="AlphaFoldDB" id="A0AAU9IVV2"/>
<dbReference type="InterPro" id="IPR011249">
    <property type="entry name" value="Metalloenz_LuxS/M16"/>
</dbReference>
<dbReference type="InterPro" id="IPR050361">
    <property type="entry name" value="MPP/UQCRC_Complex"/>
</dbReference>
<evidence type="ECO:0000256" key="6">
    <source>
        <dbReference type="ARBA" id="ARBA00022833"/>
    </source>
</evidence>
<evidence type="ECO:0000259" key="10">
    <source>
        <dbReference type="Pfam" id="PF05193"/>
    </source>
</evidence>
<dbReference type="GO" id="GO:0006508">
    <property type="term" value="P:proteolysis"/>
    <property type="evidence" value="ECO:0007669"/>
    <property type="project" value="UniProtKB-KW"/>
</dbReference>
<comment type="cofactor">
    <cofactor evidence="1">
        <name>Zn(2+)</name>
        <dbReference type="ChEBI" id="CHEBI:29105"/>
    </cofactor>
</comment>
<feature type="domain" description="Peptidase M16 C-terminal" evidence="10">
    <location>
        <begin position="236"/>
        <end position="338"/>
    </location>
</feature>
<keyword evidence="3" id="KW-0645">Protease</keyword>
<keyword evidence="4" id="KW-0479">Metal-binding</keyword>
<dbReference type="GO" id="GO:0008237">
    <property type="term" value="F:metallopeptidase activity"/>
    <property type="evidence" value="ECO:0007669"/>
    <property type="project" value="UniProtKB-KW"/>
</dbReference>
<evidence type="ECO:0000256" key="5">
    <source>
        <dbReference type="ARBA" id="ARBA00022801"/>
    </source>
</evidence>
<evidence type="ECO:0000256" key="2">
    <source>
        <dbReference type="ARBA" id="ARBA00004173"/>
    </source>
</evidence>
<dbReference type="GO" id="GO:0005739">
    <property type="term" value="C:mitochondrion"/>
    <property type="evidence" value="ECO:0007669"/>
    <property type="project" value="UniProtKB-SubCell"/>
</dbReference>
<dbReference type="PANTHER" id="PTHR11851">
    <property type="entry name" value="METALLOPROTEASE"/>
    <property type="match status" value="1"/>
</dbReference>
<comment type="caution">
    <text evidence="11">The sequence shown here is derived from an EMBL/GenBank/DDBJ whole genome shotgun (WGS) entry which is preliminary data.</text>
</comment>
<dbReference type="EMBL" id="CAJZBQ010000018">
    <property type="protein sequence ID" value="CAG9317778.1"/>
    <property type="molecule type" value="Genomic_DNA"/>
</dbReference>
<proteinExistence type="predicted"/>
<keyword evidence="6" id="KW-0862">Zinc</keyword>
<dbReference type="InterPro" id="IPR007863">
    <property type="entry name" value="Peptidase_M16_C"/>
</dbReference>
<accession>A0AAU9IVV2</accession>
<dbReference type="Pfam" id="PF05193">
    <property type="entry name" value="Peptidase_M16_C"/>
    <property type="match status" value="1"/>
</dbReference>
<dbReference type="PANTHER" id="PTHR11851:SF149">
    <property type="entry name" value="GH01077P"/>
    <property type="match status" value="1"/>
</dbReference>
<evidence type="ECO:0000256" key="7">
    <source>
        <dbReference type="ARBA" id="ARBA00023049"/>
    </source>
</evidence>
<evidence type="ECO:0000256" key="8">
    <source>
        <dbReference type="ARBA" id="ARBA00023128"/>
    </source>
</evidence>
<dbReference type="Gene3D" id="3.30.830.10">
    <property type="entry name" value="Metalloenzyme, LuxS/M16 peptidase-like"/>
    <property type="match status" value="2"/>
</dbReference>
<gene>
    <name evidence="11" type="ORF">BSTOLATCC_MIC19020</name>
</gene>
<dbReference type="InterPro" id="IPR011765">
    <property type="entry name" value="Pept_M16_N"/>
</dbReference>
<keyword evidence="5" id="KW-0378">Hydrolase</keyword>
<evidence type="ECO:0000313" key="12">
    <source>
        <dbReference type="Proteomes" id="UP001162131"/>
    </source>
</evidence>
<keyword evidence="8" id="KW-0496">Mitochondrion</keyword>
<dbReference type="GO" id="GO:0046872">
    <property type="term" value="F:metal ion binding"/>
    <property type="evidence" value="ECO:0007669"/>
    <property type="project" value="UniProtKB-KW"/>
</dbReference>
<feature type="domain" description="Peptidase M16 N-terminal" evidence="9">
    <location>
        <begin position="86"/>
        <end position="229"/>
    </location>
</feature>
<protein>
    <submittedName>
        <fullName evidence="11">Uncharacterized protein</fullName>
    </submittedName>
</protein>
<organism evidence="11 12">
    <name type="scientific">Blepharisma stoltei</name>
    <dbReference type="NCBI Taxonomy" id="1481888"/>
    <lineage>
        <taxon>Eukaryota</taxon>
        <taxon>Sar</taxon>
        <taxon>Alveolata</taxon>
        <taxon>Ciliophora</taxon>
        <taxon>Postciliodesmatophora</taxon>
        <taxon>Heterotrichea</taxon>
        <taxon>Heterotrichida</taxon>
        <taxon>Blepharismidae</taxon>
        <taxon>Blepharisma</taxon>
    </lineage>
</organism>
<comment type="subcellular location">
    <subcellularLocation>
        <location evidence="2">Mitochondrion</location>
    </subcellularLocation>
</comment>
<sequence length="509" mass="58141">MALDNNYKMVMRARAWPLVRSLVRFNSNLTTTRNPSAYVLDPTSDVSQFSKSKLVYHGELEDGVIPEALKYSYPCNQTTLSNGLLVATEASHNALAHLCVVVKAGVRNENFQVNGIGHFVRKLRFKGTEQRSKLQLAGDVENIGGELRIKAGKEVTEFHIEVPKAYTAKAMEILADVVLSSKFNKNAIEEQKAESSEALFDTADNKRLILENIHYTAYRDHMIGQPIRGNQKSIQNITQDAIKDYIDAHYIAPRMVLTATGNVDHKQIAELGEKYFGKVAKSGREITGDDRPIFTPSTVTIRDDDVDLAHMGIFFQAPSWNHEDFYAFQMLVRLCGDYVPERDSIINHAWLQYNYFHTWFGEIEDFGGHSNHYFPYSNAAIWGHYTQSLDLSAFISPQACLCGTKRYTDYIMESELYRARNRYYNDLLNNTNLGSWSSEIGHELLYAKRRIPRSEVAKRISVMGSRHLEKTFAKWLWDCELAVAMYGPVFMQIRFHSVYRGYMNGGNVW</sequence>
<evidence type="ECO:0000259" key="9">
    <source>
        <dbReference type="Pfam" id="PF00675"/>
    </source>
</evidence>
<evidence type="ECO:0000256" key="3">
    <source>
        <dbReference type="ARBA" id="ARBA00022670"/>
    </source>
</evidence>
<evidence type="ECO:0000256" key="1">
    <source>
        <dbReference type="ARBA" id="ARBA00001947"/>
    </source>
</evidence>
<dbReference type="SUPFAM" id="SSF63411">
    <property type="entry name" value="LuxS/MPP-like metallohydrolase"/>
    <property type="match status" value="2"/>
</dbReference>
<keyword evidence="7" id="KW-0482">Metalloprotease</keyword>
<reference evidence="11" key="1">
    <citation type="submission" date="2021-09" db="EMBL/GenBank/DDBJ databases">
        <authorList>
            <consortium name="AG Swart"/>
            <person name="Singh M."/>
            <person name="Singh A."/>
            <person name="Seah K."/>
            <person name="Emmerich C."/>
        </authorList>
    </citation>
    <scope>NUCLEOTIDE SEQUENCE</scope>
    <source>
        <strain evidence="11">ATCC30299</strain>
    </source>
</reference>
<dbReference type="Pfam" id="PF00675">
    <property type="entry name" value="Peptidase_M16"/>
    <property type="match status" value="1"/>
</dbReference>
<evidence type="ECO:0000256" key="4">
    <source>
        <dbReference type="ARBA" id="ARBA00022723"/>
    </source>
</evidence>
<evidence type="ECO:0000313" key="11">
    <source>
        <dbReference type="EMBL" id="CAG9317778.1"/>
    </source>
</evidence>
<dbReference type="Proteomes" id="UP001162131">
    <property type="component" value="Unassembled WGS sequence"/>
</dbReference>
<name>A0AAU9IVV2_9CILI</name>